<dbReference type="InterPro" id="IPR050832">
    <property type="entry name" value="Bact_Acetyltransf"/>
</dbReference>
<keyword evidence="1 4" id="KW-0808">Transferase</keyword>
<dbReference type="InterPro" id="IPR000182">
    <property type="entry name" value="GNAT_dom"/>
</dbReference>
<dbReference type="GO" id="GO:0016747">
    <property type="term" value="F:acyltransferase activity, transferring groups other than amino-acyl groups"/>
    <property type="evidence" value="ECO:0007669"/>
    <property type="project" value="InterPro"/>
</dbReference>
<evidence type="ECO:0000259" key="3">
    <source>
        <dbReference type="PROSITE" id="PS51186"/>
    </source>
</evidence>
<dbReference type="AlphaFoldDB" id="A0A171CZE5"/>
<dbReference type="Proteomes" id="UP000077701">
    <property type="component" value="Unassembled WGS sequence"/>
</dbReference>
<dbReference type="OrthoDB" id="3389160at2"/>
<dbReference type="Gene3D" id="3.40.630.30">
    <property type="match status" value="1"/>
</dbReference>
<evidence type="ECO:0000313" key="5">
    <source>
        <dbReference type="Proteomes" id="UP000077701"/>
    </source>
</evidence>
<name>A0A171CZE5_9ACTN</name>
<keyword evidence="5" id="KW-1185">Reference proteome</keyword>
<dbReference type="EMBL" id="BDCX01000007">
    <property type="protein sequence ID" value="GAT67457.1"/>
    <property type="molecule type" value="Genomic_DNA"/>
</dbReference>
<sequence>MPYTITRLSVEDFRDSVQELAGLLCDTVSGGASLGFLAPLGRDAAEAWWRARESAVADGGLAVWVSRGPGGVDGTVSLAFEAKANGRHRAEVVKLMVHPRARGRGLGRGLLAAAERAAAEAGATLLLLDTETGSDADRLYGAAGWTRYGIVPDYAADPAGSLRDCSFYYKRLG</sequence>
<feature type="domain" description="N-acetyltransferase" evidence="3">
    <location>
        <begin position="3"/>
        <end position="173"/>
    </location>
</feature>
<reference evidence="5" key="2">
    <citation type="submission" date="2016-04" db="EMBL/GenBank/DDBJ databases">
        <title>Planomonospora sphaerica JCM9374 whole genome shotgun sequence.</title>
        <authorList>
            <person name="Suzuki T."/>
            <person name="Dohra H."/>
            <person name="Kodani S."/>
        </authorList>
    </citation>
    <scope>NUCLEOTIDE SEQUENCE [LARGE SCALE GENOMIC DNA]</scope>
    <source>
        <strain evidence="5">JCM 9374</strain>
    </source>
</reference>
<gene>
    <name evidence="4" type="ORF">PS9374_03112</name>
</gene>
<organism evidence="4 5">
    <name type="scientific">Planomonospora sphaerica</name>
    <dbReference type="NCBI Taxonomy" id="161355"/>
    <lineage>
        <taxon>Bacteria</taxon>
        <taxon>Bacillati</taxon>
        <taxon>Actinomycetota</taxon>
        <taxon>Actinomycetes</taxon>
        <taxon>Streptosporangiales</taxon>
        <taxon>Streptosporangiaceae</taxon>
        <taxon>Planomonospora</taxon>
    </lineage>
</organism>
<reference evidence="4 5" key="1">
    <citation type="journal article" date="2016" name="Genome Announc.">
        <title>Draft Genome Sequence of Planomonospora sphaerica JCM9374, a Rare Actinomycete.</title>
        <authorList>
            <person name="Dohra H."/>
            <person name="Suzuki T."/>
            <person name="Inoue Y."/>
            <person name="Kodani S."/>
        </authorList>
    </citation>
    <scope>NUCLEOTIDE SEQUENCE [LARGE SCALE GENOMIC DNA]</scope>
    <source>
        <strain evidence="4 5">JCM 9374</strain>
    </source>
</reference>
<accession>A0A171CZE5</accession>
<evidence type="ECO:0000313" key="4">
    <source>
        <dbReference type="EMBL" id="GAT67457.1"/>
    </source>
</evidence>
<evidence type="ECO:0000256" key="1">
    <source>
        <dbReference type="ARBA" id="ARBA00022679"/>
    </source>
</evidence>
<dbReference type="PANTHER" id="PTHR43877:SF2">
    <property type="entry name" value="AMINOALKYLPHOSPHONATE N-ACETYLTRANSFERASE-RELATED"/>
    <property type="match status" value="1"/>
</dbReference>
<dbReference type="SUPFAM" id="SSF55729">
    <property type="entry name" value="Acyl-CoA N-acyltransferases (Nat)"/>
    <property type="match status" value="1"/>
</dbReference>
<dbReference type="Pfam" id="PF00583">
    <property type="entry name" value="Acetyltransf_1"/>
    <property type="match status" value="1"/>
</dbReference>
<dbReference type="PROSITE" id="PS51186">
    <property type="entry name" value="GNAT"/>
    <property type="match status" value="1"/>
</dbReference>
<dbReference type="RefSeq" id="WP_068897534.1">
    <property type="nucleotide sequence ID" value="NZ_BDCX01000007.1"/>
</dbReference>
<dbReference type="InterPro" id="IPR016181">
    <property type="entry name" value="Acyl_CoA_acyltransferase"/>
</dbReference>
<proteinExistence type="predicted"/>
<protein>
    <submittedName>
        <fullName evidence="4">N-acetyltransferase</fullName>
    </submittedName>
</protein>
<dbReference type="PANTHER" id="PTHR43877">
    <property type="entry name" value="AMINOALKYLPHOSPHONATE N-ACETYLTRANSFERASE-RELATED-RELATED"/>
    <property type="match status" value="1"/>
</dbReference>
<comment type="caution">
    <text evidence="4">The sequence shown here is derived from an EMBL/GenBank/DDBJ whole genome shotgun (WGS) entry which is preliminary data.</text>
</comment>
<keyword evidence="2" id="KW-0012">Acyltransferase</keyword>
<dbReference type="STRING" id="161355.PS9374_03112"/>
<evidence type="ECO:0000256" key="2">
    <source>
        <dbReference type="ARBA" id="ARBA00023315"/>
    </source>
</evidence>